<keyword evidence="1" id="KW-1133">Transmembrane helix</keyword>
<evidence type="ECO:0008006" key="3">
    <source>
        <dbReference type="Google" id="ProtNLM"/>
    </source>
</evidence>
<reference evidence="2" key="1">
    <citation type="journal article" date="2015" name="Nature">
        <title>Complex archaea that bridge the gap between prokaryotes and eukaryotes.</title>
        <authorList>
            <person name="Spang A."/>
            <person name="Saw J.H."/>
            <person name="Jorgensen S.L."/>
            <person name="Zaremba-Niedzwiedzka K."/>
            <person name="Martijn J."/>
            <person name="Lind A.E."/>
            <person name="van Eijk R."/>
            <person name="Schleper C."/>
            <person name="Guy L."/>
            <person name="Ettema T.J."/>
        </authorList>
    </citation>
    <scope>NUCLEOTIDE SEQUENCE</scope>
</reference>
<comment type="caution">
    <text evidence="2">The sequence shown here is derived from an EMBL/GenBank/DDBJ whole genome shotgun (WGS) entry which is preliminary data.</text>
</comment>
<keyword evidence="1" id="KW-0472">Membrane</keyword>
<evidence type="ECO:0000313" key="2">
    <source>
        <dbReference type="EMBL" id="KKN03323.1"/>
    </source>
</evidence>
<accession>A0A0F9QDM8</accession>
<organism evidence="2">
    <name type="scientific">marine sediment metagenome</name>
    <dbReference type="NCBI Taxonomy" id="412755"/>
    <lineage>
        <taxon>unclassified sequences</taxon>
        <taxon>metagenomes</taxon>
        <taxon>ecological metagenomes</taxon>
    </lineage>
</organism>
<evidence type="ECO:0000256" key="1">
    <source>
        <dbReference type="SAM" id="Phobius"/>
    </source>
</evidence>
<protein>
    <recommendedName>
        <fullName evidence="3">Tail sheath protein</fullName>
    </recommendedName>
</protein>
<dbReference type="EMBL" id="LAZR01005046">
    <property type="protein sequence ID" value="KKN03323.1"/>
    <property type="molecule type" value="Genomic_DNA"/>
</dbReference>
<sequence>MAYVKPGVEIVQEARTTTPALITPDLVGVLIGNGYHWQNPNAANDASIVTETNYDGQSTPFALSGINSVFYNVDGVPELVVVDLITISGTGIGTVTHLTYTDDFAVANNTVTISANAEYQNNLYQIRVGYLAKKTPSDYGYKTIYSLAEVEETIGEPVSWNPLAFGARLAMLNSGRQLNVVNVSGIAANDFENAVDSILGTREVYAIGPMTHKLGIGTLKTHVDTYSLAINKKERIAICNGDLSGSWAGDAFSSDNTEKTTTATTIRNSNISYLDRRVVITHPDVAYITETRHISTISPTWIANSFIDSSAGFAAYALTAKFAFDAFVNNVKYKAGTDITAAIWATLRDAGWAGGDGLVTVKVPVPGFYYSALVVGQVIGEFPEQPLTNLPTTGLMETYGSGDYFNEAQLNILAEGGTYIMHQLNPTSPIVSRHQLTTDMTQISKRELSIVKALDYVAKFIRISMVPYIGRYTITPAFLKLINSILISISLFLTREGRVADMKVLSVAIDDINPDTIKVTVDIAVKYPVNYIKVTLLF</sequence>
<gene>
    <name evidence="2" type="ORF">LCGC14_1108880</name>
</gene>
<name>A0A0F9QDM8_9ZZZZ</name>
<keyword evidence="1" id="KW-0812">Transmembrane</keyword>
<dbReference type="AlphaFoldDB" id="A0A0F9QDM8"/>
<proteinExistence type="predicted"/>
<feature type="transmembrane region" description="Helical" evidence="1">
    <location>
        <begin position="472"/>
        <end position="493"/>
    </location>
</feature>